<dbReference type="OrthoDB" id="7605088at2"/>
<reference evidence="1 2" key="1">
    <citation type="submission" date="2018-04" db="EMBL/GenBank/DDBJ databases">
        <title>Genomic Encyclopedia of Archaeal and Bacterial Type Strains, Phase II (KMG-II): from individual species to whole genera.</title>
        <authorList>
            <person name="Goeker M."/>
        </authorList>
    </citation>
    <scope>NUCLEOTIDE SEQUENCE [LARGE SCALE GENOMIC DNA]</scope>
    <source>
        <strain evidence="1 2">DSM 21823</strain>
    </source>
</reference>
<evidence type="ECO:0000313" key="1">
    <source>
        <dbReference type="EMBL" id="PTX45994.1"/>
    </source>
</evidence>
<dbReference type="Proteomes" id="UP000244224">
    <property type="component" value="Unassembled WGS sequence"/>
</dbReference>
<organism evidence="1 2">
    <name type="scientific">Gemmobacter caeni</name>
    <dbReference type="NCBI Taxonomy" id="589035"/>
    <lineage>
        <taxon>Bacteria</taxon>
        <taxon>Pseudomonadati</taxon>
        <taxon>Pseudomonadota</taxon>
        <taxon>Alphaproteobacteria</taxon>
        <taxon>Rhodobacterales</taxon>
        <taxon>Paracoccaceae</taxon>
        <taxon>Gemmobacter</taxon>
    </lineage>
</organism>
<protein>
    <submittedName>
        <fullName evidence="1">Uncharacterized protein</fullName>
    </submittedName>
</protein>
<dbReference type="AlphaFoldDB" id="A0A2T6AQ94"/>
<dbReference type="EMBL" id="QBKP01000019">
    <property type="protein sequence ID" value="PTX45994.1"/>
    <property type="molecule type" value="Genomic_DNA"/>
</dbReference>
<sequence>MAGKVVVDLICFALHHLNMLQAIVDYWRKLKGSVHPDDATTFGRFGEHGFNLDFPPPAYIGDILNAPIIILDNNGGFDMRTTPTEFPDALAHEEFREALAFPQRLDLSARTVAPYYRSRNYTRFLMSGAAALVNGVAYRSVNGDAKRVKELTRILPSAKFHRNWLIQSVLPLVNRGERFLVIHRWGRWAPATDVFRAHPNAIFSTAQISKDLSRQELAAAEAFLQQLK</sequence>
<accession>A0A2T6AQ94</accession>
<dbReference type="RefSeq" id="WP_145693674.1">
    <property type="nucleotide sequence ID" value="NZ_QBKP01000019.1"/>
</dbReference>
<evidence type="ECO:0000313" key="2">
    <source>
        <dbReference type="Proteomes" id="UP000244224"/>
    </source>
</evidence>
<gene>
    <name evidence="1" type="ORF">C8N34_11957</name>
</gene>
<proteinExistence type="predicted"/>
<name>A0A2T6AQ94_9RHOB</name>
<keyword evidence="2" id="KW-1185">Reference proteome</keyword>
<comment type="caution">
    <text evidence="1">The sequence shown here is derived from an EMBL/GenBank/DDBJ whole genome shotgun (WGS) entry which is preliminary data.</text>
</comment>